<dbReference type="Pfam" id="PF12729">
    <property type="entry name" value="4HB_MCP_1"/>
    <property type="match status" value="1"/>
</dbReference>
<dbReference type="EMBL" id="CP023344">
    <property type="protein sequence ID" value="ATC63503.1"/>
    <property type="molecule type" value="Genomic_DNA"/>
</dbReference>
<protein>
    <submittedName>
        <fullName evidence="8">Chemotaxis protein</fullName>
    </submittedName>
</protein>
<evidence type="ECO:0000313" key="9">
    <source>
        <dbReference type="Proteomes" id="UP000217265"/>
    </source>
</evidence>
<dbReference type="InterPro" id="IPR024478">
    <property type="entry name" value="HlyB_4HB_MCP"/>
</dbReference>
<dbReference type="CDD" id="cd19411">
    <property type="entry name" value="MCP2201-like_sensor"/>
    <property type="match status" value="1"/>
</dbReference>
<dbReference type="PROSITE" id="PS50192">
    <property type="entry name" value="T_SNARE"/>
    <property type="match status" value="1"/>
</dbReference>
<feature type="transmembrane region" description="Helical" evidence="5">
    <location>
        <begin position="12"/>
        <end position="30"/>
    </location>
</feature>
<dbReference type="InterPro" id="IPR047347">
    <property type="entry name" value="YvaQ-like_sensor"/>
</dbReference>
<proteinExistence type="inferred from homology"/>
<dbReference type="InterPro" id="IPR004089">
    <property type="entry name" value="MCPsignal_dom"/>
</dbReference>
<sequence>MKIKWTIGRRLTAGFSIVILITATLGVLAYNRIQTIDQATGIVSDRAIPGIVLLSQVESLVKENFINTTQHYLAENAERKLAIEKEMDAKSATLTELYKQYEALLITDQEIATYELIKKRRPPYRDKRVAILTFSRDGDLASAKSALENELYPVYQAYITALRTAVDQSRELGRVSSAQSDASVEQTRLVIIIGVSTALIAGLLIAWLITRSTNRVLNGVTSELSSGSQQVSAAATEISSASQTLAQNASELAASLEETSASLEEISSMTKRNAESAASAKTSANQTRTAADTGTGKMKAMTSAMDAIKTSSDNIAKIIKTIDEIAFQTNLLALNAAVEAARAGEAGAGFAVVADEVRALAQRSATAAKETAEKIQDSISKSEHGVTISREVDENLRQIATSARRVDDLIGEIATASNEQSQGITQVLTAITHMDSATQTTAATAEEAAAAAQELNAQAVSLDHVVDQLEALVKGARRHDTAETKASSPLVASQDEEEKAREPATNTR</sequence>
<evidence type="ECO:0000259" key="7">
    <source>
        <dbReference type="PROSITE" id="PS50192"/>
    </source>
</evidence>
<dbReference type="KEGG" id="vbh:CMV30_05775"/>
<dbReference type="AlphaFoldDB" id="A0A290Q4Z1"/>
<keyword evidence="1" id="KW-0145">Chemotaxis</keyword>
<dbReference type="OrthoDB" id="191842at2"/>
<keyword evidence="9" id="KW-1185">Reference proteome</keyword>
<dbReference type="Pfam" id="PF00015">
    <property type="entry name" value="MCPsignal"/>
    <property type="match status" value="1"/>
</dbReference>
<dbReference type="Proteomes" id="UP000217265">
    <property type="component" value="Chromosome"/>
</dbReference>
<keyword evidence="5" id="KW-0472">Membrane</keyword>
<gene>
    <name evidence="8" type="ORF">CMV30_05775</name>
</gene>
<comment type="similarity">
    <text evidence="2">Belongs to the methyl-accepting chemotaxis (MCP) protein family.</text>
</comment>
<feature type="region of interest" description="Disordered" evidence="4">
    <location>
        <begin position="264"/>
        <end position="296"/>
    </location>
</feature>
<evidence type="ECO:0000256" key="3">
    <source>
        <dbReference type="PROSITE-ProRule" id="PRU00284"/>
    </source>
</evidence>
<dbReference type="Gene3D" id="1.10.287.950">
    <property type="entry name" value="Methyl-accepting chemotaxis protein"/>
    <property type="match status" value="1"/>
</dbReference>
<keyword evidence="5" id="KW-1133">Transmembrane helix</keyword>
<keyword evidence="3" id="KW-0807">Transducer</keyword>
<dbReference type="InterPro" id="IPR051310">
    <property type="entry name" value="MCP_chemotaxis"/>
</dbReference>
<dbReference type="RefSeq" id="WP_096055135.1">
    <property type="nucleotide sequence ID" value="NZ_CP023344.1"/>
</dbReference>
<dbReference type="GO" id="GO:0004888">
    <property type="term" value="F:transmembrane signaling receptor activity"/>
    <property type="evidence" value="ECO:0007669"/>
    <property type="project" value="InterPro"/>
</dbReference>
<dbReference type="GO" id="GO:0005886">
    <property type="term" value="C:plasma membrane"/>
    <property type="evidence" value="ECO:0007669"/>
    <property type="project" value="TreeGrafter"/>
</dbReference>
<dbReference type="PANTHER" id="PTHR43531:SF11">
    <property type="entry name" value="METHYL-ACCEPTING CHEMOTAXIS PROTEIN 3"/>
    <property type="match status" value="1"/>
</dbReference>
<reference evidence="8 9" key="1">
    <citation type="submission" date="2017-09" db="EMBL/GenBank/DDBJ databases">
        <title>Complete genome sequence of Verrucomicrobial strain HZ-65, isolated from freshwater.</title>
        <authorList>
            <person name="Choi A."/>
        </authorList>
    </citation>
    <scope>NUCLEOTIDE SEQUENCE [LARGE SCALE GENOMIC DNA]</scope>
    <source>
        <strain evidence="8 9">HZ-65</strain>
    </source>
</reference>
<feature type="domain" description="T-SNARE coiled-coil homology" evidence="7">
    <location>
        <begin position="386"/>
        <end position="448"/>
    </location>
</feature>
<feature type="region of interest" description="Disordered" evidence="4">
    <location>
        <begin position="475"/>
        <end position="508"/>
    </location>
</feature>
<dbReference type="SMART" id="SM00283">
    <property type="entry name" value="MA"/>
    <property type="match status" value="1"/>
</dbReference>
<dbReference type="InterPro" id="IPR004090">
    <property type="entry name" value="Chemotax_Me-accpt_rcpt"/>
</dbReference>
<evidence type="ECO:0000259" key="6">
    <source>
        <dbReference type="PROSITE" id="PS50111"/>
    </source>
</evidence>
<dbReference type="PRINTS" id="PR00260">
    <property type="entry name" value="CHEMTRNSDUCR"/>
</dbReference>
<feature type="domain" description="Methyl-accepting transducer" evidence="6">
    <location>
        <begin position="227"/>
        <end position="456"/>
    </location>
</feature>
<evidence type="ECO:0000256" key="1">
    <source>
        <dbReference type="ARBA" id="ARBA00022500"/>
    </source>
</evidence>
<dbReference type="SUPFAM" id="SSF58104">
    <property type="entry name" value="Methyl-accepting chemotaxis protein (MCP) signaling domain"/>
    <property type="match status" value="1"/>
</dbReference>
<feature type="transmembrane region" description="Helical" evidence="5">
    <location>
        <begin position="189"/>
        <end position="209"/>
    </location>
</feature>
<evidence type="ECO:0000313" key="8">
    <source>
        <dbReference type="EMBL" id="ATC63503.1"/>
    </source>
</evidence>
<organism evidence="8 9">
    <name type="scientific">Nibricoccus aquaticus</name>
    <dbReference type="NCBI Taxonomy" id="2576891"/>
    <lineage>
        <taxon>Bacteria</taxon>
        <taxon>Pseudomonadati</taxon>
        <taxon>Verrucomicrobiota</taxon>
        <taxon>Opitutia</taxon>
        <taxon>Opitutales</taxon>
        <taxon>Opitutaceae</taxon>
        <taxon>Nibricoccus</taxon>
    </lineage>
</organism>
<dbReference type="PROSITE" id="PS50111">
    <property type="entry name" value="CHEMOTAXIS_TRANSDUC_2"/>
    <property type="match status" value="1"/>
</dbReference>
<dbReference type="InterPro" id="IPR000727">
    <property type="entry name" value="T_SNARE_dom"/>
</dbReference>
<dbReference type="PANTHER" id="PTHR43531">
    <property type="entry name" value="PROTEIN ICFG"/>
    <property type="match status" value="1"/>
</dbReference>
<dbReference type="GO" id="GO:0007165">
    <property type="term" value="P:signal transduction"/>
    <property type="evidence" value="ECO:0007669"/>
    <property type="project" value="UniProtKB-KW"/>
</dbReference>
<keyword evidence="5" id="KW-0812">Transmembrane</keyword>
<dbReference type="GO" id="GO:0006935">
    <property type="term" value="P:chemotaxis"/>
    <property type="evidence" value="ECO:0007669"/>
    <property type="project" value="UniProtKB-KW"/>
</dbReference>
<feature type="compositionally biased region" description="Polar residues" evidence="4">
    <location>
        <begin position="279"/>
        <end position="292"/>
    </location>
</feature>
<accession>A0A290Q4Z1</accession>
<evidence type="ECO:0000256" key="5">
    <source>
        <dbReference type="SAM" id="Phobius"/>
    </source>
</evidence>
<evidence type="ECO:0000256" key="2">
    <source>
        <dbReference type="ARBA" id="ARBA00029447"/>
    </source>
</evidence>
<evidence type="ECO:0000256" key="4">
    <source>
        <dbReference type="SAM" id="MobiDB-lite"/>
    </source>
</evidence>
<name>A0A290Q4Z1_9BACT</name>